<organism evidence="1 2">
    <name type="scientific">Piloderma croceum (strain F 1598)</name>
    <dbReference type="NCBI Taxonomy" id="765440"/>
    <lineage>
        <taxon>Eukaryota</taxon>
        <taxon>Fungi</taxon>
        <taxon>Dikarya</taxon>
        <taxon>Basidiomycota</taxon>
        <taxon>Agaricomycotina</taxon>
        <taxon>Agaricomycetes</taxon>
        <taxon>Agaricomycetidae</taxon>
        <taxon>Atheliales</taxon>
        <taxon>Atheliaceae</taxon>
        <taxon>Piloderma</taxon>
    </lineage>
</organism>
<dbReference type="EMBL" id="KN833012">
    <property type="protein sequence ID" value="KIM79018.1"/>
    <property type="molecule type" value="Genomic_DNA"/>
</dbReference>
<proteinExistence type="predicted"/>
<dbReference type="InParanoid" id="A0A0C3AYD3"/>
<evidence type="ECO:0000313" key="2">
    <source>
        <dbReference type="Proteomes" id="UP000054166"/>
    </source>
</evidence>
<keyword evidence="2" id="KW-1185">Reference proteome</keyword>
<name>A0A0C3AYD3_PILCF</name>
<sequence>MNAVFQKYDTSRFHIGCCSVRCDICVPGQRSADIRLIVRACIFDIATNVFAKNNTRPQSEPVKVVFMSASCEVWLDLASTCEPIPHPVR</sequence>
<dbReference type="HOGENOM" id="CLU_2455524_0_0_1"/>
<protein>
    <submittedName>
        <fullName evidence="1">Uncharacterized protein</fullName>
    </submittedName>
</protein>
<reference evidence="2" key="2">
    <citation type="submission" date="2015-01" db="EMBL/GenBank/DDBJ databases">
        <title>Evolutionary Origins and Diversification of the Mycorrhizal Mutualists.</title>
        <authorList>
            <consortium name="DOE Joint Genome Institute"/>
            <consortium name="Mycorrhizal Genomics Consortium"/>
            <person name="Kohler A."/>
            <person name="Kuo A."/>
            <person name="Nagy L.G."/>
            <person name="Floudas D."/>
            <person name="Copeland A."/>
            <person name="Barry K.W."/>
            <person name="Cichocki N."/>
            <person name="Veneault-Fourrey C."/>
            <person name="LaButti K."/>
            <person name="Lindquist E.A."/>
            <person name="Lipzen A."/>
            <person name="Lundell T."/>
            <person name="Morin E."/>
            <person name="Murat C."/>
            <person name="Riley R."/>
            <person name="Ohm R."/>
            <person name="Sun H."/>
            <person name="Tunlid A."/>
            <person name="Henrissat B."/>
            <person name="Grigoriev I.V."/>
            <person name="Hibbett D.S."/>
            <person name="Martin F."/>
        </authorList>
    </citation>
    <scope>NUCLEOTIDE SEQUENCE [LARGE SCALE GENOMIC DNA]</scope>
    <source>
        <strain evidence="2">F 1598</strain>
    </source>
</reference>
<reference evidence="1 2" key="1">
    <citation type="submission" date="2014-04" db="EMBL/GenBank/DDBJ databases">
        <authorList>
            <consortium name="DOE Joint Genome Institute"/>
            <person name="Kuo A."/>
            <person name="Tarkka M."/>
            <person name="Buscot F."/>
            <person name="Kohler A."/>
            <person name="Nagy L.G."/>
            <person name="Floudas D."/>
            <person name="Copeland A."/>
            <person name="Barry K.W."/>
            <person name="Cichocki N."/>
            <person name="Veneault-Fourrey C."/>
            <person name="LaButti K."/>
            <person name="Lindquist E.A."/>
            <person name="Lipzen A."/>
            <person name="Lundell T."/>
            <person name="Morin E."/>
            <person name="Murat C."/>
            <person name="Sun H."/>
            <person name="Tunlid A."/>
            <person name="Henrissat B."/>
            <person name="Grigoriev I.V."/>
            <person name="Hibbett D.S."/>
            <person name="Martin F."/>
            <person name="Nordberg H.P."/>
            <person name="Cantor M.N."/>
            <person name="Hua S.X."/>
        </authorList>
    </citation>
    <scope>NUCLEOTIDE SEQUENCE [LARGE SCALE GENOMIC DNA]</scope>
    <source>
        <strain evidence="1 2">F 1598</strain>
    </source>
</reference>
<evidence type="ECO:0000313" key="1">
    <source>
        <dbReference type="EMBL" id="KIM79018.1"/>
    </source>
</evidence>
<dbReference type="Proteomes" id="UP000054166">
    <property type="component" value="Unassembled WGS sequence"/>
</dbReference>
<accession>A0A0C3AYD3</accession>
<dbReference type="AlphaFoldDB" id="A0A0C3AYD3"/>
<gene>
    <name evidence="1" type="ORF">PILCRDRAFT_573970</name>
</gene>